<feature type="transmembrane region" description="Helical" evidence="7">
    <location>
        <begin position="51"/>
        <end position="70"/>
    </location>
</feature>
<evidence type="ECO:0000313" key="10">
    <source>
        <dbReference type="Proteomes" id="UP001183414"/>
    </source>
</evidence>
<dbReference type="Proteomes" id="UP001183414">
    <property type="component" value="Unassembled WGS sequence"/>
</dbReference>
<feature type="domain" description="ABC3 transporter permease C-terminal" evidence="8">
    <location>
        <begin position="687"/>
        <end position="798"/>
    </location>
</feature>
<evidence type="ECO:0000256" key="1">
    <source>
        <dbReference type="ARBA" id="ARBA00004651"/>
    </source>
</evidence>
<organism evidence="9 10">
    <name type="scientific">Streptomyces hazeniae</name>
    <dbReference type="NCBI Taxonomy" id="3075538"/>
    <lineage>
        <taxon>Bacteria</taxon>
        <taxon>Bacillati</taxon>
        <taxon>Actinomycetota</taxon>
        <taxon>Actinomycetes</taxon>
        <taxon>Kitasatosporales</taxon>
        <taxon>Streptomycetaceae</taxon>
        <taxon>Streptomyces</taxon>
    </lineage>
</organism>
<evidence type="ECO:0000259" key="8">
    <source>
        <dbReference type="Pfam" id="PF02687"/>
    </source>
</evidence>
<comment type="caution">
    <text evidence="9">The sequence shown here is derived from an EMBL/GenBank/DDBJ whole genome shotgun (WGS) entry which is preliminary data.</text>
</comment>
<evidence type="ECO:0000256" key="3">
    <source>
        <dbReference type="ARBA" id="ARBA00022692"/>
    </source>
</evidence>
<comment type="subcellular location">
    <subcellularLocation>
        <location evidence="1">Cell membrane</location>
        <topology evidence="1">Multi-pass membrane protein</topology>
    </subcellularLocation>
</comment>
<feature type="transmembrane region" description="Helical" evidence="7">
    <location>
        <begin position="438"/>
        <end position="459"/>
    </location>
</feature>
<dbReference type="RefSeq" id="WP_311671843.1">
    <property type="nucleotide sequence ID" value="NZ_JAVREQ010000002.1"/>
</dbReference>
<protein>
    <submittedName>
        <fullName evidence="9">FtsX-like permease family protein</fullName>
    </submittedName>
</protein>
<gene>
    <name evidence="9" type="ORF">RM572_03840</name>
</gene>
<dbReference type="InterPro" id="IPR038766">
    <property type="entry name" value="Membrane_comp_ABC_pdt"/>
</dbReference>
<reference evidence="10" key="1">
    <citation type="submission" date="2023-07" db="EMBL/GenBank/DDBJ databases">
        <title>30 novel species of actinomycetes from the DSMZ collection.</title>
        <authorList>
            <person name="Nouioui I."/>
        </authorList>
    </citation>
    <scope>NUCLEOTIDE SEQUENCE [LARGE SCALE GENOMIC DNA]</scope>
    <source>
        <strain evidence="10">DSM 42041</strain>
    </source>
</reference>
<evidence type="ECO:0000256" key="6">
    <source>
        <dbReference type="SAM" id="MobiDB-lite"/>
    </source>
</evidence>
<evidence type="ECO:0000256" key="2">
    <source>
        <dbReference type="ARBA" id="ARBA00022475"/>
    </source>
</evidence>
<name>A0ABU2NMC3_9ACTN</name>
<feature type="region of interest" description="Disordered" evidence="6">
    <location>
        <begin position="1"/>
        <end position="22"/>
    </location>
</feature>
<feature type="transmembrane region" description="Helical" evidence="7">
    <location>
        <begin position="274"/>
        <end position="296"/>
    </location>
</feature>
<accession>A0ABU2NMC3</accession>
<dbReference type="PANTHER" id="PTHR30287:SF2">
    <property type="entry name" value="BLL1001 PROTEIN"/>
    <property type="match status" value="1"/>
</dbReference>
<feature type="transmembrane region" description="Helical" evidence="7">
    <location>
        <begin position="739"/>
        <end position="758"/>
    </location>
</feature>
<sequence length="806" mass="85013">MTRTTLAPPPPAPQADRDRPQPGTLRRWAADLAMGARFAVGGGREGWARTVLTAFGVGLGVTVLLVAASVPNMIGAREARTDARENYGFTSGGAAIQKSDRSALQLTTDTTYHGERVRGRILQPEGDRPPVPPGIDALPGPGEMLASPALHDLLDAPDGALLQERLPYEIVGTITKEGLAGPGELTYYAGSDELAEVDNASRIDRFDVVGPPEPLHPVLLLLIVVICVVLLLPVGAFMAAAVRFGTERRDRRLAALRLVGTDGRATRRIAAGEAGAAALLGLAVGTAGFLALRPALSGLRMRELSVFTSDVVPDPLITVLIALAVPGCAVLVTLLALRGVVIEPLGVVRRSEPRRRRLWWRLIPPVLGLGLLVPLFGDFAEEGGQFETAMVAGGIVLILVGVTALLPWLVEFAVRRLHGGRLPFQLAVRRLQLDSGTAARAVSGITVAVAGSIALAGLLGSVAEQETRQTGQDPTRAQMAVHADPSAVGGADAFAARLADARGVRDAWGVTRGYVFEAGENPDDSPWVGVNVADCATLRRLAPLPSCENGDVFLAPAREQHSSYALDVEPGTRLDLDNPAQEDGRKRTEPDPGIWTVPEDARTVKTLEDPSGWLTEGVLATPGALDAGRFPSARAALFVRLDPGEPEAREYVRNAVAAVGPDPYVMDLTSENTSRELQMIQRGLYVGAVGILVLIGASMIVSVLEQLRERKRLLSVLVAFGTRRSTLAWSVLWQTALPVLLGLALAALTGAGLGAVLLRIAGLPMGVDGAALGAMTGLGGALIVVVTLLSLPVLWRLMRPDGLRTE</sequence>
<keyword evidence="2" id="KW-1003">Cell membrane</keyword>
<dbReference type="Pfam" id="PF02687">
    <property type="entry name" value="FtsX"/>
    <property type="match status" value="2"/>
</dbReference>
<feature type="transmembrane region" description="Helical" evidence="7">
    <location>
        <begin position="770"/>
        <end position="795"/>
    </location>
</feature>
<dbReference type="EMBL" id="JAVREQ010000002">
    <property type="protein sequence ID" value="MDT0377905.1"/>
    <property type="molecule type" value="Genomic_DNA"/>
</dbReference>
<proteinExistence type="predicted"/>
<evidence type="ECO:0000256" key="4">
    <source>
        <dbReference type="ARBA" id="ARBA00022989"/>
    </source>
</evidence>
<feature type="transmembrane region" description="Helical" evidence="7">
    <location>
        <begin position="218"/>
        <end position="242"/>
    </location>
</feature>
<feature type="transmembrane region" description="Helical" evidence="7">
    <location>
        <begin position="316"/>
        <end position="337"/>
    </location>
</feature>
<evidence type="ECO:0000256" key="5">
    <source>
        <dbReference type="ARBA" id="ARBA00023136"/>
    </source>
</evidence>
<keyword evidence="5 7" id="KW-0472">Membrane</keyword>
<feature type="transmembrane region" description="Helical" evidence="7">
    <location>
        <begin position="684"/>
        <end position="704"/>
    </location>
</feature>
<keyword evidence="4 7" id="KW-1133">Transmembrane helix</keyword>
<keyword evidence="10" id="KW-1185">Reference proteome</keyword>
<dbReference type="InterPro" id="IPR003838">
    <property type="entry name" value="ABC3_permease_C"/>
</dbReference>
<evidence type="ECO:0000256" key="7">
    <source>
        <dbReference type="SAM" id="Phobius"/>
    </source>
</evidence>
<keyword evidence="3 7" id="KW-0812">Transmembrane</keyword>
<feature type="domain" description="ABC3 transporter permease C-terminal" evidence="8">
    <location>
        <begin position="225"/>
        <end position="339"/>
    </location>
</feature>
<dbReference type="PANTHER" id="PTHR30287">
    <property type="entry name" value="MEMBRANE COMPONENT OF PREDICTED ABC SUPERFAMILY METABOLITE UPTAKE TRANSPORTER"/>
    <property type="match status" value="1"/>
</dbReference>
<feature type="transmembrane region" description="Helical" evidence="7">
    <location>
        <begin position="389"/>
        <end position="410"/>
    </location>
</feature>
<feature type="transmembrane region" description="Helical" evidence="7">
    <location>
        <begin position="358"/>
        <end position="377"/>
    </location>
</feature>
<evidence type="ECO:0000313" key="9">
    <source>
        <dbReference type="EMBL" id="MDT0377905.1"/>
    </source>
</evidence>
<feature type="region of interest" description="Disordered" evidence="6">
    <location>
        <begin position="570"/>
        <end position="593"/>
    </location>
</feature>
<feature type="compositionally biased region" description="Basic and acidic residues" evidence="6">
    <location>
        <begin position="570"/>
        <end position="590"/>
    </location>
</feature>